<dbReference type="Pfam" id="PF01618">
    <property type="entry name" value="MotA_ExbB"/>
    <property type="match status" value="1"/>
</dbReference>
<evidence type="ECO:0000256" key="4">
    <source>
        <dbReference type="ARBA" id="ARBA00022475"/>
    </source>
</evidence>
<protein>
    <submittedName>
        <fullName evidence="11">MotA/TolQ/ExbB proton channel family protein</fullName>
    </submittedName>
</protein>
<feature type="domain" description="MotA/TolQ/ExbB proton channel" evidence="10">
    <location>
        <begin position="86"/>
        <end position="193"/>
    </location>
</feature>
<gene>
    <name evidence="11" type="ORF">PQ455_18840</name>
</gene>
<keyword evidence="6" id="KW-0283">Flagellar rotation</keyword>
<comment type="subcellular location">
    <subcellularLocation>
        <location evidence="1">Cell membrane</location>
        <topology evidence="1">Multi-pass membrane protein</topology>
    </subcellularLocation>
</comment>
<evidence type="ECO:0000313" key="11">
    <source>
        <dbReference type="EMBL" id="WCT73638.1"/>
    </source>
</evidence>
<dbReference type="PANTHER" id="PTHR30433:SF2">
    <property type="entry name" value="MOTILITY PROTEIN A"/>
    <property type="match status" value="1"/>
</dbReference>
<keyword evidence="3" id="KW-0813">Transport</keyword>
<dbReference type="PROSITE" id="PS01307">
    <property type="entry name" value="MOTA"/>
    <property type="match status" value="1"/>
</dbReference>
<keyword evidence="8 9" id="KW-0472">Membrane</keyword>
<dbReference type="PANTHER" id="PTHR30433">
    <property type="entry name" value="CHEMOTAXIS PROTEIN MOTA"/>
    <property type="match status" value="1"/>
</dbReference>
<dbReference type="EMBL" id="CP117411">
    <property type="protein sequence ID" value="WCT73638.1"/>
    <property type="molecule type" value="Genomic_DNA"/>
</dbReference>
<dbReference type="InterPro" id="IPR047055">
    <property type="entry name" value="MotA-like"/>
</dbReference>
<accession>A0ABY7TK75</accession>
<dbReference type="InterPro" id="IPR000540">
    <property type="entry name" value="Flag_MotA_CS"/>
</dbReference>
<evidence type="ECO:0000256" key="8">
    <source>
        <dbReference type="ARBA" id="ARBA00023136"/>
    </source>
</evidence>
<evidence type="ECO:0000313" key="12">
    <source>
        <dbReference type="Proteomes" id="UP001220395"/>
    </source>
</evidence>
<proteinExistence type="inferred from homology"/>
<evidence type="ECO:0000256" key="5">
    <source>
        <dbReference type="ARBA" id="ARBA00022692"/>
    </source>
</evidence>
<evidence type="ECO:0000256" key="6">
    <source>
        <dbReference type="ARBA" id="ARBA00022779"/>
    </source>
</evidence>
<feature type="transmembrane region" description="Helical" evidence="9">
    <location>
        <begin position="13"/>
        <end position="32"/>
    </location>
</feature>
<evidence type="ECO:0000256" key="9">
    <source>
        <dbReference type="SAM" id="Phobius"/>
    </source>
</evidence>
<evidence type="ECO:0000259" key="10">
    <source>
        <dbReference type="Pfam" id="PF01618"/>
    </source>
</evidence>
<dbReference type="InterPro" id="IPR002898">
    <property type="entry name" value="MotA_ExbB_proton_chnl"/>
</dbReference>
<keyword evidence="5 9" id="KW-0812">Transmembrane</keyword>
<keyword evidence="7 9" id="KW-1133">Transmembrane helix</keyword>
<comment type="similarity">
    <text evidence="2">Belongs to the MotA family.</text>
</comment>
<name>A0ABY7TK75_9SPHN</name>
<evidence type="ECO:0000256" key="2">
    <source>
        <dbReference type="ARBA" id="ARBA00008038"/>
    </source>
</evidence>
<feature type="transmembrane region" description="Helical" evidence="9">
    <location>
        <begin position="127"/>
        <end position="147"/>
    </location>
</feature>
<evidence type="ECO:0000256" key="7">
    <source>
        <dbReference type="ARBA" id="ARBA00022989"/>
    </source>
</evidence>
<keyword evidence="4" id="KW-1003">Cell membrane</keyword>
<sequence length="230" mass="24272">MDVPALVSAIMRWIDPVALLLVVGGSFAVAMLRTPMSTIRRAFAALGAMLRADPEADAHAATMAVGRLEALVQVKDIVCADRLETAGKFLRRAVRAIADAPSADIFARWAEEQTAARARRHAAVQDFWAGVADAGPAMGMIGTVVGLGRMFAQMDDPAALGPAMAGALLATLYGLLLANLVAGPIAARLEALSVAELGWQRRMLGRFEMIARAEIARPPVAPSHRSPRAA</sequence>
<organism evidence="11 12">
    <name type="scientific">Sphingomonas naphthae</name>
    <dbReference type="NCBI Taxonomy" id="1813468"/>
    <lineage>
        <taxon>Bacteria</taxon>
        <taxon>Pseudomonadati</taxon>
        <taxon>Pseudomonadota</taxon>
        <taxon>Alphaproteobacteria</taxon>
        <taxon>Sphingomonadales</taxon>
        <taxon>Sphingomonadaceae</taxon>
        <taxon>Sphingomonas</taxon>
    </lineage>
</organism>
<evidence type="ECO:0000256" key="1">
    <source>
        <dbReference type="ARBA" id="ARBA00004651"/>
    </source>
</evidence>
<feature type="transmembrane region" description="Helical" evidence="9">
    <location>
        <begin position="159"/>
        <end position="182"/>
    </location>
</feature>
<evidence type="ECO:0000256" key="3">
    <source>
        <dbReference type="ARBA" id="ARBA00022448"/>
    </source>
</evidence>
<reference evidence="11 12" key="1">
    <citation type="submission" date="2023-02" db="EMBL/GenBank/DDBJ databases">
        <title>Genome sequence of Sphingomonas naphthae.</title>
        <authorList>
            <person name="Kim S."/>
            <person name="Heo J."/>
            <person name="Kwon S.-W."/>
        </authorList>
    </citation>
    <scope>NUCLEOTIDE SEQUENCE [LARGE SCALE GENOMIC DNA]</scope>
    <source>
        <strain evidence="11 12">KACC 18716</strain>
    </source>
</reference>
<dbReference type="RefSeq" id="WP_273688035.1">
    <property type="nucleotide sequence ID" value="NZ_CP117411.1"/>
</dbReference>
<dbReference type="Proteomes" id="UP001220395">
    <property type="component" value="Chromosome"/>
</dbReference>
<keyword evidence="12" id="KW-1185">Reference proteome</keyword>